<accession>A0A561EIE3</accession>
<dbReference type="GO" id="GO:0008610">
    <property type="term" value="P:lipid biosynthetic process"/>
    <property type="evidence" value="ECO:0007669"/>
    <property type="project" value="UniProtKB-ARBA"/>
</dbReference>
<organism evidence="2 3">
    <name type="scientific">Kitasatospora atroaurantiaca</name>
    <dbReference type="NCBI Taxonomy" id="285545"/>
    <lineage>
        <taxon>Bacteria</taxon>
        <taxon>Bacillati</taxon>
        <taxon>Actinomycetota</taxon>
        <taxon>Actinomycetes</taxon>
        <taxon>Kitasatosporales</taxon>
        <taxon>Streptomycetaceae</taxon>
        <taxon>Kitasatospora</taxon>
    </lineage>
</organism>
<gene>
    <name evidence="2" type="ORF">FB465_0274</name>
</gene>
<protein>
    <submittedName>
        <fullName evidence="2">Condensation domain-containing protein</fullName>
    </submittedName>
</protein>
<dbReference type="Pfam" id="PF00668">
    <property type="entry name" value="Condensation"/>
    <property type="match status" value="1"/>
</dbReference>
<dbReference type="GO" id="GO:0003824">
    <property type="term" value="F:catalytic activity"/>
    <property type="evidence" value="ECO:0007669"/>
    <property type="project" value="InterPro"/>
</dbReference>
<feature type="domain" description="Condensation" evidence="1">
    <location>
        <begin position="41"/>
        <end position="322"/>
    </location>
</feature>
<evidence type="ECO:0000313" key="2">
    <source>
        <dbReference type="EMBL" id="TWE15381.1"/>
    </source>
</evidence>
<dbReference type="EMBL" id="VIVR01000001">
    <property type="protein sequence ID" value="TWE15381.1"/>
    <property type="molecule type" value="Genomic_DNA"/>
</dbReference>
<reference evidence="2 3" key="1">
    <citation type="submission" date="2019-06" db="EMBL/GenBank/DDBJ databases">
        <title>Sequencing the genomes of 1000 actinobacteria strains.</title>
        <authorList>
            <person name="Klenk H.-P."/>
        </authorList>
    </citation>
    <scope>NUCLEOTIDE SEQUENCE [LARGE SCALE GENOMIC DNA]</scope>
    <source>
        <strain evidence="2 3">DSM 41649</strain>
    </source>
</reference>
<proteinExistence type="predicted"/>
<sequence>MTVADAGPLSHGQLSVWRDIEGLPRERWHEANTWAHWPVPDGFGTERVRRALHTLGARHQSLHTLYEFDDPAKPRQLLRRFDGDVELTVAESAPGGPAAVAAELLGRPFDLRSEYGWRARIVTDGGRPSGVVLVKHHMTADGWCDGVLAADFQRLLQDPALPAEPSAPGPSELAAWQHAEHRSRQRNAASAHWEKVFTSGRAGYPRADAPATGYLQCTLRSRHARAGARALADRTGTPLSSVVLAAYTFSLARVTGIGLLVAQLMSSNRFLPEWREVVTSMNQWTAAPLAMAPGTGFAEHAALVHRASLAAYRHGMYDVDTVARLRERNWPHPVPYEATCAFNFLTLDGLSAPAETDPLMVWEEPFSTIGHGCYLRAADEGGESLALRLRTRDIPQDQVAAIVEGTHALLVSGMS</sequence>
<comment type="caution">
    <text evidence="2">The sequence shown here is derived from an EMBL/GenBank/DDBJ whole genome shotgun (WGS) entry which is preliminary data.</text>
</comment>
<dbReference type="RefSeq" id="WP_145786799.1">
    <property type="nucleotide sequence ID" value="NZ_BAAABR010000014.1"/>
</dbReference>
<dbReference type="InterPro" id="IPR023213">
    <property type="entry name" value="CAT-like_dom_sf"/>
</dbReference>
<keyword evidence="3" id="KW-1185">Reference proteome</keyword>
<dbReference type="Gene3D" id="3.30.559.30">
    <property type="entry name" value="Nonribosomal peptide synthetase, condensation domain"/>
    <property type="match status" value="1"/>
</dbReference>
<name>A0A561EIE3_9ACTN</name>
<dbReference type="AlphaFoldDB" id="A0A561EIE3"/>
<dbReference type="Gene3D" id="3.30.559.10">
    <property type="entry name" value="Chloramphenicol acetyltransferase-like domain"/>
    <property type="match status" value="1"/>
</dbReference>
<dbReference type="OrthoDB" id="3403614at2"/>
<dbReference type="InterPro" id="IPR001242">
    <property type="entry name" value="Condensation_dom"/>
</dbReference>
<dbReference type="SUPFAM" id="SSF52777">
    <property type="entry name" value="CoA-dependent acyltransferases"/>
    <property type="match status" value="2"/>
</dbReference>
<dbReference type="Proteomes" id="UP000318416">
    <property type="component" value="Unassembled WGS sequence"/>
</dbReference>
<evidence type="ECO:0000313" key="3">
    <source>
        <dbReference type="Proteomes" id="UP000318416"/>
    </source>
</evidence>
<evidence type="ECO:0000259" key="1">
    <source>
        <dbReference type="Pfam" id="PF00668"/>
    </source>
</evidence>